<keyword evidence="4" id="KW-0539">Nucleus</keyword>
<evidence type="ECO:0000256" key="1">
    <source>
        <dbReference type="ARBA" id="ARBA00023015"/>
    </source>
</evidence>
<evidence type="ECO:0000256" key="2">
    <source>
        <dbReference type="ARBA" id="ARBA00023125"/>
    </source>
</evidence>
<keyword evidence="3" id="KW-0804">Transcription</keyword>
<dbReference type="GO" id="GO:0006355">
    <property type="term" value="P:regulation of DNA-templated transcription"/>
    <property type="evidence" value="ECO:0007669"/>
    <property type="project" value="InterPro"/>
</dbReference>
<protein>
    <recommendedName>
        <fullName evidence="6">NAC domain-containing protein</fullName>
    </recommendedName>
</protein>
<dbReference type="InterPro" id="IPR003441">
    <property type="entry name" value="NAC-dom"/>
</dbReference>
<proteinExistence type="predicted"/>
<keyword evidence="8" id="KW-1185">Reference proteome</keyword>
<organism evidence="7 8">
    <name type="scientific">Colocasia esculenta</name>
    <name type="common">Wild taro</name>
    <name type="synonym">Arum esculentum</name>
    <dbReference type="NCBI Taxonomy" id="4460"/>
    <lineage>
        <taxon>Eukaryota</taxon>
        <taxon>Viridiplantae</taxon>
        <taxon>Streptophyta</taxon>
        <taxon>Embryophyta</taxon>
        <taxon>Tracheophyta</taxon>
        <taxon>Spermatophyta</taxon>
        <taxon>Magnoliopsida</taxon>
        <taxon>Liliopsida</taxon>
        <taxon>Araceae</taxon>
        <taxon>Aroideae</taxon>
        <taxon>Colocasieae</taxon>
        <taxon>Colocasia</taxon>
    </lineage>
</organism>
<feature type="compositionally biased region" description="Pro residues" evidence="5">
    <location>
        <begin position="11"/>
        <end position="31"/>
    </location>
</feature>
<dbReference type="EMBL" id="NMUH01002083">
    <property type="protein sequence ID" value="MQL97682.1"/>
    <property type="molecule type" value="Genomic_DNA"/>
</dbReference>
<evidence type="ECO:0000313" key="7">
    <source>
        <dbReference type="EMBL" id="MQL97682.1"/>
    </source>
</evidence>
<evidence type="ECO:0000256" key="5">
    <source>
        <dbReference type="SAM" id="MobiDB-lite"/>
    </source>
</evidence>
<dbReference type="PANTHER" id="PTHR31719:SF179">
    <property type="entry name" value="OS08G0148400 PROTEIN"/>
    <property type="match status" value="1"/>
</dbReference>
<evidence type="ECO:0000256" key="3">
    <source>
        <dbReference type="ARBA" id="ARBA00023163"/>
    </source>
</evidence>
<accession>A0A843VG73</accession>
<dbReference type="GO" id="GO:0003677">
    <property type="term" value="F:DNA binding"/>
    <property type="evidence" value="ECO:0007669"/>
    <property type="project" value="UniProtKB-KW"/>
</dbReference>
<dbReference type="SUPFAM" id="SSF101941">
    <property type="entry name" value="NAC domain"/>
    <property type="match status" value="1"/>
</dbReference>
<dbReference type="InterPro" id="IPR036093">
    <property type="entry name" value="NAC_dom_sf"/>
</dbReference>
<evidence type="ECO:0000313" key="8">
    <source>
        <dbReference type="Proteomes" id="UP000652761"/>
    </source>
</evidence>
<feature type="region of interest" description="Disordered" evidence="5">
    <location>
        <begin position="247"/>
        <end position="284"/>
    </location>
</feature>
<dbReference type="Gene3D" id="2.170.150.80">
    <property type="entry name" value="NAC domain"/>
    <property type="match status" value="1"/>
</dbReference>
<sequence>MSDHDSSSSSPSPPPHDATALLPPPPSPPRGGFPFLTSHPATAESCGMSLPPSPGQAALDPAPSPPCLLLPPAPLDGHGGSATTEAHFLDFLPPGYRFHPLDEELLTHYLGNKIGGQPLPPNKIYDVRLYDHNPESLAAKYQQWGENKWFFFTPRDRKYPNGNRPNRAAGDGYWKATGSDKPVIGEGGAVVGSKKALVFYRGKPPDGDKTNWIMNEYRIEDANQRRHDGTMKLDDWVLCSIHGSAEGNERRTKRRRVETKEPRPASWGKRGDKKPQPSDSKQYSHIDQAASVLPSPKPDMSSDEGPNILQSLDSNNYTIPHEDNKSAHLLQLAPYLHATLPYQYFQPNGSHYHESFSKIGDLPNGSNERLSSVEGLTDALPWTTDHQFYWMPETLDYASTKDDVNLFLDPSAEHGGYLDNAWGLNCSCLEPAGNLMSCADAADAVLANLSYYSGTDPFGNTTDVPANSQTYAAIGDIFGFEGPNAPAVLDSGFPISAEKASANAAPAVLRNDEMISKITFQNSPHVVFEDGAVVPGSCAGVNAGAKCGDIVPE</sequence>
<dbReference type="PANTHER" id="PTHR31719">
    <property type="entry name" value="NAC TRANSCRIPTION FACTOR 56"/>
    <property type="match status" value="1"/>
</dbReference>
<feature type="domain" description="NAC" evidence="6">
    <location>
        <begin position="92"/>
        <end position="244"/>
    </location>
</feature>
<feature type="compositionally biased region" description="Pro residues" evidence="5">
    <location>
        <begin position="62"/>
        <end position="74"/>
    </location>
</feature>
<name>A0A843VG73_COLES</name>
<dbReference type="Proteomes" id="UP000652761">
    <property type="component" value="Unassembled WGS sequence"/>
</dbReference>
<keyword evidence="2" id="KW-0238">DNA-binding</keyword>
<comment type="caution">
    <text evidence="7">The sequence shown here is derived from an EMBL/GenBank/DDBJ whole genome shotgun (WGS) entry which is preliminary data.</text>
</comment>
<feature type="compositionally biased region" description="Basic and acidic residues" evidence="5">
    <location>
        <begin position="258"/>
        <end position="276"/>
    </location>
</feature>
<evidence type="ECO:0000256" key="4">
    <source>
        <dbReference type="ARBA" id="ARBA00023242"/>
    </source>
</evidence>
<dbReference type="PROSITE" id="PS51005">
    <property type="entry name" value="NAC"/>
    <property type="match status" value="1"/>
</dbReference>
<evidence type="ECO:0000259" key="6">
    <source>
        <dbReference type="PROSITE" id="PS51005"/>
    </source>
</evidence>
<reference evidence="7" key="1">
    <citation type="submission" date="2017-07" db="EMBL/GenBank/DDBJ databases">
        <title>Taro Niue Genome Assembly and Annotation.</title>
        <authorList>
            <person name="Atibalentja N."/>
            <person name="Keating K."/>
            <person name="Fields C.J."/>
        </authorList>
    </citation>
    <scope>NUCLEOTIDE SEQUENCE</scope>
    <source>
        <strain evidence="7">Niue_2</strain>
        <tissue evidence="7">Leaf</tissue>
    </source>
</reference>
<dbReference type="Pfam" id="PF02365">
    <property type="entry name" value="NAM"/>
    <property type="match status" value="1"/>
</dbReference>
<feature type="region of interest" description="Disordered" evidence="5">
    <location>
        <begin position="1"/>
        <end position="81"/>
    </location>
</feature>
<dbReference type="OrthoDB" id="1424968at2759"/>
<gene>
    <name evidence="7" type="ORF">Taro_030369</name>
</gene>
<keyword evidence="1" id="KW-0805">Transcription regulation</keyword>
<dbReference type="AlphaFoldDB" id="A0A843VG73"/>